<evidence type="ECO:0000313" key="11">
    <source>
        <dbReference type="Proteomes" id="UP001341840"/>
    </source>
</evidence>
<protein>
    <recommendedName>
        <fullName evidence="9">Defensin-like protein</fullName>
    </recommendedName>
</protein>
<dbReference type="Proteomes" id="UP001341840">
    <property type="component" value="Unassembled WGS sequence"/>
</dbReference>
<dbReference type="PANTHER" id="PTHR36788">
    <property type="entry name" value="DEFENSIN-LIKE PROTEIN 183"/>
    <property type="match status" value="1"/>
</dbReference>
<keyword evidence="4 9" id="KW-0929">Antimicrobial</keyword>
<gene>
    <name evidence="10" type="primary">LCR58_1</name>
    <name evidence="10" type="ORF">PIB30_021574</name>
</gene>
<dbReference type="PANTHER" id="PTHR36788:SF2">
    <property type="entry name" value="DEFENSIN-LIKE PROTEIN 183"/>
    <property type="match status" value="1"/>
</dbReference>
<keyword evidence="5 9" id="KW-0295">Fungicide</keyword>
<keyword evidence="6 9" id="KW-0732">Signal</keyword>
<dbReference type="InterPro" id="IPR039641">
    <property type="entry name" value="LCR"/>
</dbReference>
<evidence type="ECO:0000256" key="9">
    <source>
        <dbReference type="RuleBase" id="RU367109"/>
    </source>
</evidence>
<comment type="subcellular location">
    <subcellularLocation>
        <location evidence="1 9">Secreted</location>
    </subcellularLocation>
</comment>
<comment type="similarity">
    <text evidence="2 9">Belongs to the DEFL family.</text>
</comment>
<evidence type="ECO:0000256" key="3">
    <source>
        <dbReference type="ARBA" id="ARBA00022525"/>
    </source>
</evidence>
<feature type="chain" id="PRO_5044965046" description="Defensin-like protein" evidence="9">
    <location>
        <begin position="28"/>
        <end position="127"/>
    </location>
</feature>
<evidence type="ECO:0000256" key="4">
    <source>
        <dbReference type="ARBA" id="ARBA00022529"/>
    </source>
</evidence>
<evidence type="ECO:0000313" key="10">
    <source>
        <dbReference type="EMBL" id="MED6145069.1"/>
    </source>
</evidence>
<keyword evidence="11" id="KW-1185">Reference proteome</keyword>
<keyword evidence="3 9" id="KW-0964">Secreted</keyword>
<organism evidence="10 11">
    <name type="scientific">Stylosanthes scabra</name>
    <dbReference type="NCBI Taxonomy" id="79078"/>
    <lineage>
        <taxon>Eukaryota</taxon>
        <taxon>Viridiplantae</taxon>
        <taxon>Streptophyta</taxon>
        <taxon>Embryophyta</taxon>
        <taxon>Tracheophyta</taxon>
        <taxon>Spermatophyta</taxon>
        <taxon>Magnoliopsida</taxon>
        <taxon>eudicotyledons</taxon>
        <taxon>Gunneridae</taxon>
        <taxon>Pentapetalae</taxon>
        <taxon>rosids</taxon>
        <taxon>fabids</taxon>
        <taxon>Fabales</taxon>
        <taxon>Fabaceae</taxon>
        <taxon>Papilionoideae</taxon>
        <taxon>50 kb inversion clade</taxon>
        <taxon>dalbergioids sensu lato</taxon>
        <taxon>Dalbergieae</taxon>
        <taxon>Pterocarpus clade</taxon>
        <taxon>Stylosanthes</taxon>
    </lineage>
</organism>
<evidence type="ECO:0000256" key="2">
    <source>
        <dbReference type="ARBA" id="ARBA00006722"/>
    </source>
</evidence>
<proteinExistence type="inferred from homology"/>
<accession>A0ABU6T9Q3</accession>
<keyword evidence="8" id="KW-1015">Disulfide bond</keyword>
<keyword evidence="7 9" id="KW-0611">Plant defense</keyword>
<sequence length="127" mass="13674">MANHFSLYATTLLLLATSSALMSTVVSDLCKQDNGDCTANCNTRCTAAFSGSHGKCGPTLGGLQRCWCYYDCPALKTCNDDFVMSSDCEENHCTLACVTKHPGRGALGKCQINFLDLSDSCHCTFFC</sequence>
<dbReference type="Pfam" id="PF07333">
    <property type="entry name" value="SLR1-BP"/>
    <property type="match status" value="1"/>
</dbReference>
<comment type="caution">
    <text evidence="10">The sequence shown here is derived from an EMBL/GenBank/DDBJ whole genome shotgun (WGS) entry which is preliminary data.</text>
</comment>
<evidence type="ECO:0000256" key="5">
    <source>
        <dbReference type="ARBA" id="ARBA00022577"/>
    </source>
</evidence>
<reference evidence="10 11" key="1">
    <citation type="journal article" date="2023" name="Plants (Basel)">
        <title>Bridging the Gap: Combining Genomics and Transcriptomics Approaches to Understand Stylosanthes scabra, an Orphan Legume from the Brazilian Caatinga.</title>
        <authorList>
            <person name="Ferreira-Neto J.R.C."/>
            <person name="da Silva M.D."/>
            <person name="Binneck E."/>
            <person name="de Melo N.F."/>
            <person name="da Silva R.H."/>
            <person name="de Melo A.L.T.M."/>
            <person name="Pandolfi V."/>
            <person name="Bustamante F.O."/>
            <person name="Brasileiro-Vidal A.C."/>
            <person name="Benko-Iseppon A.M."/>
        </authorList>
    </citation>
    <scope>NUCLEOTIDE SEQUENCE [LARGE SCALE GENOMIC DNA]</scope>
    <source>
        <tissue evidence="10">Leaves</tissue>
    </source>
</reference>
<evidence type="ECO:0000256" key="1">
    <source>
        <dbReference type="ARBA" id="ARBA00004613"/>
    </source>
</evidence>
<feature type="signal peptide" evidence="9">
    <location>
        <begin position="1"/>
        <end position="27"/>
    </location>
</feature>
<dbReference type="EMBL" id="JASCZI010090692">
    <property type="protein sequence ID" value="MED6145069.1"/>
    <property type="molecule type" value="Genomic_DNA"/>
</dbReference>
<name>A0ABU6T9Q3_9FABA</name>
<evidence type="ECO:0000256" key="6">
    <source>
        <dbReference type="ARBA" id="ARBA00022729"/>
    </source>
</evidence>
<dbReference type="InterPro" id="IPR010851">
    <property type="entry name" value="DEFL"/>
</dbReference>
<evidence type="ECO:0000256" key="7">
    <source>
        <dbReference type="ARBA" id="ARBA00022821"/>
    </source>
</evidence>
<evidence type="ECO:0000256" key="8">
    <source>
        <dbReference type="ARBA" id="ARBA00023157"/>
    </source>
</evidence>